<dbReference type="PANTHER" id="PTHR19328:SF75">
    <property type="entry name" value="ALDOSE SUGAR DEHYDROGENASE YLII"/>
    <property type="match status" value="1"/>
</dbReference>
<feature type="chain" id="PRO_5018224738" evidence="1">
    <location>
        <begin position="19"/>
        <end position="367"/>
    </location>
</feature>
<evidence type="ECO:0000256" key="1">
    <source>
        <dbReference type="SAM" id="SignalP"/>
    </source>
</evidence>
<evidence type="ECO:0000259" key="2">
    <source>
        <dbReference type="Pfam" id="PF07995"/>
    </source>
</evidence>
<dbReference type="OrthoDB" id="9770043at2"/>
<sequence>MKPFFYLWLALLATPALAVTTDQAEVKVQTLAQGLDHPWGMAFMDDGRILITERSGQLRVLEPGGKLSEPVKGLPAIAVGGQGGLLDVAYRQGWVYFSYSEPSEQAGTNSTAVARARLKGDTLTQLKVIFSQVPKFSSYAHFGSRLAFAPDGSLFITLGERYSARDQAQNLANDLGKVVRIWPDGSIPKDNPFVGQLGARPEIWSYGHRNVQGAAINPRTGELWTNEHGPQGGDEVNIDRAGKNYGWPVVTMGEEYGGGKIGEGSAKAGMEPAIHTWVPSIAPSGMAFYTGDRFPNWKGDLFVGSLKFMQLVRLELDGNRITGEERMLMVPIGQRIRDVKQGPDGYLYLLTDADDGRLIRLEPAPKS</sequence>
<dbReference type="InterPro" id="IPR011042">
    <property type="entry name" value="6-blade_b-propeller_TolB-like"/>
</dbReference>
<dbReference type="RefSeq" id="WP_050659267.1">
    <property type="nucleotide sequence ID" value="NZ_JBLXEP010000003.1"/>
</dbReference>
<dbReference type="Pfam" id="PF07995">
    <property type="entry name" value="GSDH"/>
    <property type="match status" value="1"/>
</dbReference>
<name>A0A3N1P5I3_9GAMM</name>
<gene>
    <name evidence="3" type="ORF">EDC28_10897</name>
</gene>
<evidence type="ECO:0000313" key="3">
    <source>
        <dbReference type="EMBL" id="ROQ23359.1"/>
    </source>
</evidence>
<dbReference type="EMBL" id="RJUL01000008">
    <property type="protein sequence ID" value="ROQ23359.1"/>
    <property type="molecule type" value="Genomic_DNA"/>
</dbReference>
<dbReference type="STRING" id="584787.GCA_001247655_03809"/>
<reference evidence="3 4" key="1">
    <citation type="submission" date="2018-11" db="EMBL/GenBank/DDBJ databases">
        <title>Genomic Encyclopedia of Type Strains, Phase IV (KMG-IV): sequencing the most valuable type-strain genomes for metagenomic binning, comparative biology and taxonomic classification.</title>
        <authorList>
            <person name="Goeker M."/>
        </authorList>
    </citation>
    <scope>NUCLEOTIDE SEQUENCE [LARGE SCALE GENOMIC DNA]</scope>
    <source>
        <strain evidence="3 4">DSM 21945</strain>
    </source>
</reference>
<keyword evidence="4" id="KW-1185">Reference proteome</keyword>
<dbReference type="SUPFAM" id="SSF50952">
    <property type="entry name" value="Soluble quinoprotein glucose dehydrogenase"/>
    <property type="match status" value="1"/>
</dbReference>
<evidence type="ECO:0000313" key="4">
    <source>
        <dbReference type="Proteomes" id="UP000268033"/>
    </source>
</evidence>
<dbReference type="Proteomes" id="UP000268033">
    <property type="component" value="Unassembled WGS sequence"/>
</dbReference>
<organism evidence="3 4">
    <name type="scientific">Gallaecimonas pentaromativorans</name>
    <dbReference type="NCBI Taxonomy" id="584787"/>
    <lineage>
        <taxon>Bacteria</taxon>
        <taxon>Pseudomonadati</taxon>
        <taxon>Pseudomonadota</taxon>
        <taxon>Gammaproteobacteria</taxon>
        <taxon>Enterobacterales</taxon>
        <taxon>Gallaecimonadaceae</taxon>
        <taxon>Gallaecimonas</taxon>
    </lineage>
</organism>
<feature type="domain" description="Glucose/Sorbosone dehydrogenase" evidence="2">
    <location>
        <begin position="35"/>
        <end position="360"/>
    </location>
</feature>
<dbReference type="Gene3D" id="2.120.10.30">
    <property type="entry name" value="TolB, C-terminal domain"/>
    <property type="match status" value="1"/>
</dbReference>
<dbReference type="AlphaFoldDB" id="A0A3N1P5I3"/>
<dbReference type="InterPro" id="IPR011041">
    <property type="entry name" value="Quinoprot_gluc/sorb_DH_b-prop"/>
</dbReference>
<dbReference type="PANTHER" id="PTHR19328">
    <property type="entry name" value="HEDGEHOG-INTERACTING PROTEIN"/>
    <property type="match status" value="1"/>
</dbReference>
<keyword evidence="1" id="KW-0732">Signal</keyword>
<protein>
    <submittedName>
        <fullName evidence="3">Glucose/arabinose dehydrogenase</fullName>
    </submittedName>
</protein>
<feature type="signal peptide" evidence="1">
    <location>
        <begin position="1"/>
        <end position="18"/>
    </location>
</feature>
<dbReference type="InterPro" id="IPR012938">
    <property type="entry name" value="Glc/Sorbosone_DH"/>
</dbReference>
<comment type="caution">
    <text evidence="3">The sequence shown here is derived from an EMBL/GenBank/DDBJ whole genome shotgun (WGS) entry which is preliminary data.</text>
</comment>
<accession>A0A3N1P5I3</accession>
<proteinExistence type="predicted"/>